<dbReference type="RefSeq" id="WP_243558083.1">
    <property type="nucleotide sequence ID" value="NZ_CP094528.1"/>
</dbReference>
<proteinExistence type="predicted"/>
<organism evidence="2 3">
    <name type="scientific">Agromyces larvae</name>
    <dbReference type="NCBI Taxonomy" id="2929802"/>
    <lineage>
        <taxon>Bacteria</taxon>
        <taxon>Bacillati</taxon>
        <taxon>Actinomycetota</taxon>
        <taxon>Actinomycetes</taxon>
        <taxon>Micrococcales</taxon>
        <taxon>Microbacteriaceae</taxon>
        <taxon>Agromyces</taxon>
    </lineage>
</organism>
<dbReference type="InterPro" id="IPR057630">
    <property type="entry name" value="Terminase_6"/>
</dbReference>
<name>A0ABY4C2D7_9MICO</name>
<dbReference type="Proteomes" id="UP000832097">
    <property type="component" value="Chromosome"/>
</dbReference>
<evidence type="ECO:0000313" key="3">
    <source>
        <dbReference type="Proteomes" id="UP000832097"/>
    </source>
</evidence>
<sequence length="211" mass="22461">MPKLTAAERAKRAQSALELRRAGIPVGRIREELGFASVRATENAIAAGMSAAALQEDPNDIRRLELDRLDRLQAGLWGKAVRGDVTAVDRVLRLSELRMRFAGIPGDQRVMTNAFDETVKALSLPTIDAAAVAAGRRVAEQIDAATATGDPLQVTKALYLIPHLMNVLEKLGATPAARDAIGVVARAAPAGPPIEPAMTDLQAFRKARGIS</sequence>
<evidence type="ECO:0000313" key="2">
    <source>
        <dbReference type="EMBL" id="UOE45484.1"/>
    </source>
</evidence>
<reference evidence="2 3" key="1">
    <citation type="submission" date="2022-03" db="EMBL/GenBank/DDBJ databases">
        <title>Mucilaginibacter sp. isolated from the gut of Protaetia brevitarsis seulensis larvae.</title>
        <authorList>
            <person name="Won M."/>
            <person name="Kim S.-J."/>
            <person name="Kwon S.-W."/>
        </authorList>
    </citation>
    <scope>NUCLEOTIDE SEQUENCE [LARGE SCALE GENOMIC DNA]</scope>
    <source>
        <strain evidence="2 3">CFWR-12</strain>
    </source>
</reference>
<dbReference type="EMBL" id="CP094528">
    <property type="protein sequence ID" value="UOE45484.1"/>
    <property type="molecule type" value="Genomic_DNA"/>
</dbReference>
<feature type="domain" description="Terminase small subunit actinomycetes phage-type" evidence="1">
    <location>
        <begin position="120"/>
        <end position="207"/>
    </location>
</feature>
<keyword evidence="3" id="KW-1185">Reference proteome</keyword>
<protein>
    <recommendedName>
        <fullName evidence="1">Terminase small subunit actinomycetes phage-type domain-containing protein</fullName>
    </recommendedName>
</protein>
<dbReference type="Pfam" id="PF23931">
    <property type="entry name" value="Terminase_6"/>
    <property type="match status" value="1"/>
</dbReference>
<evidence type="ECO:0000259" key="1">
    <source>
        <dbReference type="Pfam" id="PF23931"/>
    </source>
</evidence>
<gene>
    <name evidence="2" type="ORF">MTO99_06925</name>
</gene>
<accession>A0ABY4C2D7</accession>